<evidence type="ECO:0000256" key="7">
    <source>
        <dbReference type="ARBA" id="ARBA00022729"/>
    </source>
</evidence>
<dbReference type="NCBIfam" id="TIGR02037">
    <property type="entry name" value="degP_htrA_DO"/>
    <property type="match status" value="1"/>
</dbReference>
<keyword evidence="10" id="KW-0378">Hydrolase</keyword>
<dbReference type="PANTHER" id="PTHR22939">
    <property type="entry name" value="SERINE PROTEASE FAMILY S1C HTRA-RELATED"/>
    <property type="match status" value="1"/>
</dbReference>
<dbReference type="PRINTS" id="PR00834">
    <property type="entry name" value="PROTEASES2C"/>
</dbReference>
<feature type="chain" id="PRO_5046366948" description="Probable periplasmic serine endoprotease DegP-like" evidence="14">
    <location>
        <begin position="20"/>
        <end position="481"/>
    </location>
</feature>
<protein>
    <recommendedName>
        <fullName evidence="5">Probable periplasmic serine endoprotease DegP-like</fullName>
        <ecNumber evidence="4">3.4.21.107</ecNumber>
    </recommendedName>
    <alternativeName>
        <fullName evidence="13">Protease Do</fullName>
    </alternativeName>
</protein>
<evidence type="ECO:0000313" key="16">
    <source>
        <dbReference type="EMBL" id="RZT89842.1"/>
    </source>
</evidence>
<dbReference type="Pfam" id="PF13180">
    <property type="entry name" value="PDZ_2"/>
    <property type="match status" value="1"/>
</dbReference>
<dbReference type="InterPro" id="IPR001478">
    <property type="entry name" value="PDZ"/>
</dbReference>
<keyword evidence="17" id="KW-1185">Reference proteome</keyword>
<dbReference type="Gene3D" id="2.30.42.10">
    <property type="match status" value="2"/>
</dbReference>
<comment type="similarity">
    <text evidence="3">Belongs to the peptidase S1C family.</text>
</comment>
<comment type="catalytic activity">
    <reaction evidence="1">
        <text>Acts on substrates that are at least partially unfolded. The cleavage site P1 residue is normally between a pair of hydrophobic residues, such as Val-|-Val.</text>
        <dbReference type="EC" id="3.4.21.107"/>
    </reaction>
</comment>
<dbReference type="Pfam" id="PF13365">
    <property type="entry name" value="Trypsin_2"/>
    <property type="match status" value="1"/>
</dbReference>
<dbReference type="InterPro" id="IPR011782">
    <property type="entry name" value="Pept_S1C_Do"/>
</dbReference>
<proteinExistence type="inferred from homology"/>
<evidence type="ECO:0000256" key="10">
    <source>
        <dbReference type="ARBA" id="ARBA00022801"/>
    </source>
</evidence>
<evidence type="ECO:0000259" key="15">
    <source>
        <dbReference type="PROSITE" id="PS50106"/>
    </source>
</evidence>
<gene>
    <name evidence="16" type="ORF">EV678_0638</name>
</gene>
<evidence type="ECO:0000256" key="9">
    <source>
        <dbReference type="ARBA" id="ARBA00022764"/>
    </source>
</evidence>
<accession>A0ABY0IRW8</accession>
<feature type="domain" description="PDZ" evidence="15">
    <location>
        <begin position="265"/>
        <end position="351"/>
    </location>
</feature>
<keyword evidence="7 14" id="KW-0732">Signal</keyword>
<keyword evidence="8" id="KW-0677">Repeat</keyword>
<keyword evidence="9" id="KW-0574">Periplasm</keyword>
<keyword evidence="11" id="KW-0720">Serine protease</keyword>
<evidence type="ECO:0000256" key="6">
    <source>
        <dbReference type="ARBA" id="ARBA00022670"/>
    </source>
</evidence>
<evidence type="ECO:0000256" key="12">
    <source>
        <dbReference type="ARBA" id="ARBA00023016"/>
    </source>
</evidence>
<dbReference type="InterPro" id="IPR009003">
    <property type="entry name" value="Peptidase_S1_PA"/>
</dbReference>
<dbReference type="EMBL" id="SHKM01000001">
    <property type="protein sequence ID" value="RZT89842.1"/>
    <property type="molecule type" value="Genomic_DNA"/>
</dbReference>
<keyword evidence="6 16" id="KW-0645">Protease</keyword>
<dbReference type="Gene3D" id="2.40.10.120">
    <property type="match status" value="1"/>
</dbReference>
<evidence type="ECO:0000256" key="5">
    <source>
        <dbReference type="ARBA" id="ARBA00013958"/>
    </source>
</evidence>
<organism evidence="16 17">
    <name type="scientific">Azospira oryzae</name>
    <dbReference type="NCBI Taxonomy" id="146939"/>
    <lineage>
        <taxon>Bacteria</taxon>
        <taxon>Pseudomonadati</taxon>
        <taxon>Pseudomonadota</taxon>
        <taxon>Betaproteobacteria</taxon>
        <taxon>Rhodocyclales</taxon>
        <taxon>Rhodocyclaceae</taxon>
        <taxon>Azospira</taxon>
    </lineage>
</organism>
<keyword evidence="12" id="KW-0346">Stress response</keyword>
<evidence type="ECO:0000256" key="14">
    <source>
        <dbReference type="SAM" id="SignalP"/>
    </source>
</evidence>
<dbReference type="SUPFAM" id="SSF50494">
    <property type="entry name" value="Trypsin-like serine proteases"/>
    <property type="match status" value="1"/>
</dbReference>
<dbReference type="PROSITE" id="PS50106">
    <property type="entry name" value="PDZ"/>
    <property type="match status" value="1"/>
</dbReference>
<evidence type="ECO:0000256" key="11">
    <source>
        <dbReference type="ARBA" id="ARBA00022825"/>
    </source>
</evidence>
<dbReference type="GO" id="GO:0008233">
    <property type="term" value="F:peptidase activity"/>
    <property type="evidence" value="ECO:0007669"/>
    <property type="project" value="UniProtKB-KW"/>
</dbReference>
<dbReference type="SMART" id="SM00228">
    <property type="entry name" value="PDZ"/>
    <property type="match status" value="2"/>
</dbReference>
<evidence type="ECO:0000256" key="1">
    <source>
        <dbReference type="ARBA" id="ARBA00001772"/>
    </source>
</evidence>
<dbReference type="SUPFAM" id="SSF50156">
    <property type="entry name" value="PDZ domain-like"/>
    <property type="match status" value="2"/>
</dbReference>
<dbReference type="GO" id="GO:0006508">
    <property type="term" value="P:proteolysis"/>
    <property type="evidence" value="ECO:0007669"/>
    <property type="project" value="UniProtKB-KW"/>
</dbReference>
<comment type="caution">
    <text evidence="16">The sequence shown here is derived from an EMBL/GenBank/DDBJ whole genome shotgun (WGS) entry which is preliminary data.</text>
</comment>
<evidence type="ECO:0000256" key="13">
    <source>
        <dbReference type="ARBA" id="ARBA00032850"/>
    </source>
</evidence>
<dbReference type="EC" id="3.4.21.107" evidence="4"/>
<reference evidence="16 17" key="1">
    <citation type="submission" date="2019-02" db="EMBL/GenBank/DDBJ databases">
        <title>Genomic Encyclopedia of Type Strains, Phase IV (KMG-IV): sequencing the most valuable type-strain genomes for metagenomic binning, comparative biology and taxonomic classification.</title>
        <authorList>
            <person name="Goeker M."/>
        </authorList>
    </citation>
    <scope>NUCLEOTIDE SEQUENCE [LARGE SCALE GENOMIC DNA]</scope>
    <source>
        <strain evidence="16 17">DSM 21223</strain>
    </source>
</reference>
<dbReference type="InterPro" id="IPR036034">
    <property type="entry name" value="PDZ_sf"/>
</dbReference>
<evidence type="ECO:0000256" key="8">
    <source>
        <dbReference type="ARBA" id="ARBA00022737"/>
    </source>
</evidence>
<evidence type="ECO:0000256" key="4">
    <source>
        <dbReference type="ARBA" id="ARBA00013035"/>
    </source>
</evidence>
<feature type="signal peptide" evidence="14">
    <location>
        <begin position="1"/>
        <end position="19"/>
    </location>
</feature>
<sequence length="481" mass="50928">MKRLVVLLYLCCLAAVAQAADSRGLPDFADLVEKYGNTVVNISTTQVVRQKRGVMPFPFDEDDPLFDFFRRFGPSGPFGQGQPGGAVPREFESKSLGSGFIISGDGYVLTNAHVVDQADEITVRLTDKREFRAKVIGADKRTDVALIKIEASNLPAVRFGDPAGLRVGEWVVAIGSPFGFDNSVTAGIVSAKGRSLPQENYVPFIQTDVAINPGNSGGPLFNMKGEVVGINSQIYSRSGGYQGIAFAIPIDVAMDIQGQLRASGKVSRGRIGVVIQEVTKELADSFGLAKPAGAIVNAVEPGGPAEKAGVEAGDVILRFDGKAVGASSDLPRLVGATRPGSRVSLQVWRKGAARDLTLTVAEMPADDKADGKAAKKGKAVEPQVNRLGLVVSELSAELRRELKVAGGLLVEDVRGAAARSELRPGDVILALISKGVTSELRSTEQFNRLLAQFDKGANVTLLIRRGDMQTFVTVKGLNGGN</sequence>
<evidence type="ECO:0000256" key="2">
    <source>
        <dbReference type="ARBA" id="ARBA00004418"/>
    </source>
</evidence>
<evidence type="ECO:0000313" key="17">
    <source>
        <dbReference type="Proteomes" id="UP000292136"/>
    </source>
</evidence>
<dbReference type="RefSeq" id="WP_130458487.1">
    <property type="nucleotide sequence ID" value="NZ_SHKM01000001.1"/>
</dbReference>
<evidence type="ECO:0000256" key="3">
    <source>
        <dbReference type="ARBA" id="ARBA00010541"/>
    </source>
</evidence>
<dbReference type="Proteomes" id="UP000292136">
    <property type="component" value="Unassembled WGS sequence"/>
</dbReference>
<dbReference type="PANTHER" id="PTHR22939:SF130">
    <property type="entry name" value="PERIPLASMIC SERINE ENDOPROTEASE DEGP-LIKE-RELATED"/>
    <property type="match status" value="1"/>
</dbReference>
<dbReference type="CDD" id="cd10839">
    <property type="entry name" value="cpPDZ1_DegP-like"/>
    <property type="match status" value="1"/>
</dbReference>
<dbReference type="InterPro" id="IPR001940">
    <property type="entry name" value="Peptidase_S1C"/>
</dbReference>
<comment type="subcellular location">
    <subcellularLocation>
        <location evidence="2">Periplasm</location>
    </subcellularLocation>
</comment>
<name>A0ABY0IRW8_9RHOO</name>